<accession>A0ABP8G034</accession>
<dbReference type="RefSeq" id="WP_345168966.1">
    <property type="nucleotide sequence ID" value="NZ_BAABGX010000003.1"/>
</dbReference>
<dbReference type="PROSITE" id="PS51257">
    <property type="entry name" value="PROKAR_LIPOPROTEIN"/>
    <property type="match status" value="1"/>
</dbReference>
<evidence type="ECO:0000256" key="1">
    <source>
        <dbReference type="SAM" id="SignalP"/>
    </source>
</evidence>
<name>A0ABP8G034_9BACT</name>
<protein>
    <recommendedName>
        <fullName evidence="4">Lipoprotein</fullName>
    </recommendedName>
</protein>
<proteinExistence type="predicted"/>
<feature type="signal peptide" evidence="1">
    <location>
        <begin position="1"/>
        <end position="21"/>
    </location>
</feature>
<dbReference type="EMBL" id="BAABGX010000003">
    <property type="protein sequence ID" value="GAA4314237.1"/>
    <property type="molecule type" value="Genomic_DNA"/>
</dbReference>
<sequence length="135" mass="14849">MKNLCLFLLFCSLLSALSCKNGGQSKSGLGKADFIDSFKTNSFCRCVELGNNKQLKLSEGDVSCRPPDWLYAEGDVIDSLVLAEVQKIKRDSLNRAQYSVAEGMEGKLVISHCLAFYKSKALEAVARKRANSSPY</sequence>
<reference evidence="3" key="1">
    <citation type="journal article" date="2019" name="Int. J. Syst. Evol. Microbiol.">
        <title>The Global Catalogue of Microorganisms (GCM) 10K type strain sequencing project: providing services to taxonomists for standard genome sequencing and annotation.</title>
        <authorList>
            <consortium name="The Broad Institute Genomics Platform"/>
            <consortium name="The Broad Institute Genome Sequencing Center for Infectious Disease"/>
            <person name="Wu L."/>
            <person name="Ma J."/>
        </authorList>
    </citation>
    <scope>NUCLEOTIDE SEQUENCE [LARGE SCALE GENOMIC DNA]</scope>
    <source>
        <strain evidence="3">JCM 17917</strain>
    </source>
</reference>
<keyword evidence="1" id="KW-0732">Signal</keyword>
<keyword evidence="3" id="KW-1185">Reference proteome</keyword>
<evidence type="ECO:0000313" key="3">
    <source>
        <dbReference type="Proteomes" id="UP001501844"/>
    </source>
</evidence>
<gene>
    <name evidence="2" type="ORF">GCM10023183_34370</name>
</gene>
<organism evidence="2 3">
    <name type="scientific">Nibribacter koreensis</name>
    <dbReference type="NCBI Taxonomy" id="1084519"/>
    <lineage>
        <taxon>Bacteria</taxon>
        <taxon>Pseudomonadati</taxon>
        <taxon>Bacteroidota</taxon>
        <taxon>Cytophagia</taxon>
        <taxon>Cytophagales</taxon>
        <taxon>Hymenobacteraceae</taxon>
        <taxon>Nibribacter</taxon>
    </lineage>
</organism>
<feature type="chain" id="PRO_5046338768" description="Lipoprotein" evidence="1">
    <location>
        <begin position="22"/>
        <end position="135"/>
    </location>
</feature>
<evidence type="ECO:0008006" key="4">
    <source>
        <dbReference type="Google" id="ProtNLM"/>
    </source>
</evidence>
<evidence type="ECO:0000313" key="2">
    <source>
        <dbReference type="EMBL" id="GAA4314237.1"/>
    </source>
</evidence>
<comment type="caution">
    <text evidence="2">The sequence shown here is derived from an EMBL/GenBank/DDBJ whole genome shotgun (WGS) entry which is preliminary data.</text>
</comment>
<dbReference type="Proteomes" id="UP001501844">
    <property type="component" value="Unassembled WGS sequence"/>
</dbReference>